<organism evidence="1 2">
    <name type="scientific">Halogranum salarium B-1</name>
    <dbReference type="NCBI Taxonomy" id="1210908"/>
    <lineage>
        <taxon>Archaea</taxon>
        <taxon>Methanobacteriati</taxon>
        <taxon>Methanobacteriota</taxon>
        <taxon>Stenosarchaea group</taxon>
        <taxon>Halobacteria</taxon>
        <taxon>Halobacteriales</taxon>
        <taxon>Haloferacaceae</taxon>
    </lineage>
</organism>
<comment type="caution">
    <text evidence="1">The sequence shown here is derived from an EMBL/GenBank/DDBJ whole genome shotgun (WGS) entry which is preliminary data.</text>
</comment>
<dbReference type="Proteomes" id="UP000007813">
    <property type="component" value="Unassembled WGS sequence"/>
</dbReference>
<sequence length="42" mass="4965">MGPDLNRGRSTRVARVTLWFNPLSRFSRFSRSVDPENAWDRI</sequence>
<evidence type="ECO:0000313" key="1">
    <source>
        <dbReference type="EMBL" id="EJN61076.1"/>
    </source>
</evidence>
<dbReference type="AlphaFoldDB" id="J3JHL2"/>
<proteinExistence type="predicted"/>
<evidence type="ECO:0000313" key="2">
    <source>
        <dbReference type="Proteomes" id="UP000007813"/>
    </source>
</evidence>
<dbReference type="EMBL" id="ALJD01000002">
    <property type="protein sequence ID" value="EJN61076.1"/>
    <property type="molecule type" value="Genomic_DNA"/>
</dbReference>
<accession>J3JHL2</accession>
<name>J3JHL2_9EURY</name>
<reference evidence="1 2" key="1">
    <citation type="journal article" date="2012" name="J. Bacteriol.">
        <title>Draft Genome Sequence of the Extremely Halophilic Archaeon Halogranum salarium B-1T.</title>
        <authorList>
            <person name="Kim K.K."/>
            <person name="Lee K.C."/>
            <person name="Lee J.S."/>
        </authorList>
    </citation>
    <scope>NUCLEOTIDE SEQUENCE [LARGE SCALE GENOMIC DNA]</scope>
    <source>
        <strain evidence="1 2">B-1</strain>
    </source>
</reference>
<gene>
    <name evidence="1" type="ORF">HSB1_01170</name>
</gene>
<protein>
    <submittedName>
        <fullName evidence="1">Uncharacterized protein</fullName>
    </submittedName>
</protein>